<organism evidence="1 2">
    <name type="scientific">Liparis tanakae</name>
    <name type="common">Tanaka's snailfish</name>
    <dbReference type="NCBI Taxonomy" id="230148"/>
    <lineage>
        <taxon>Eukaryota</taxon>
        <taxon>Metazoa</taxon>
        <taxon>Chordata</taxon>
        <taxon>Craniata</taxon>
        <taxon>Vertebrata</taxon>
        <taxon>Euteleostomi</taxon>
        <taxon>Actinopterygii</taxon>
        <taxon>Neopterygii</taxon>
        <taxon>Teleostei</taxon>
        <taxon>Neoteleostei</taxon>
        <taxon>Acanthomorphata</taxon>
        <taxon>Eupercaria</taxon>
        <taxon>Perciformes</taxon>
        <taxon>Cottioidei</taxon>
        <taxon>Cottales</taxon>
        <taxon>Liparidae</taxon>
        <taxon>Liparis</taxon>
    </lineage>
</organism>
<gene>
    <name evidence="1" type="ORF">EYF80_017041</name>
</gene>
<name>A0A4Z2I447_9TELE</name>
<comment type="caution">
    <text evidence="1">The sequence shown here is derived from an EMBL/GenBank/DDBJ whole genome shotgun (WGS) entry which is preliminary data.</text>
</comment>
<evidence type="ECO:0000313" key="1">
    <source>
        <dbReference type="EMBL" id="TNN72757.1"/>
    </source>
</evidence>
<protein>
    <submittedName>
        <fullName evidence="1">Uncharacterized protein</fullName>
    </submittedName>
</protein>
<keyword evidence="2" id="KW-1185">Reference proteome</keyword>
<dbReference type="EMBL" id="SRLO01000133">
    <property type="protein sequence ID" value="TNN72757.1"/>
    <property type="molecule type" value="Genomic_DNA"/>
</dbReference>
<evidence type="ECO:0000313" key="2">
    <source>
        <dbReference type="Proteomes" id="UP000314294"/>
    </source>
</evidence>
<proteinExistence type="predicted"/>
<dbReference type="Proteomes" id="UP000314294">
    <property type="component" value="Unassembled WGS sequence"/>
</dbReference>
<reference evidence="1 2" key="1">
    <citation type="submission" date="2019-03" db="EMBL/GenBank/DDBJ databases">
        <title>First draft genome of Liparis tanakae, snailfish: a comprehensive survey of snailfish specific genes.</title>
        <authorList>
            <person name="Kim W."/>
            <person name="Song I."/>
            <person name="Jeong J.-H."/>
            <person name="Kim D."/>
            <person name="Kim S."/>
            <person name="Ryu S."/>
            <person name="Song J.Y."/>
            <person name="Lee S.K."/>
        </authorList>
    </citation>
    <scope>NUCLEOTIDE SEQUENCE [LARGE SCALE GENOMIC DNA]</scope>
    <source>
        <tissue evidence="1">Muscle</tissue>
    </source>
</reference>
<accession>A0A4Z2I447</accession>
<sequence>MSCTTCKAPPAELIRNAQDLRFPDPVGCMGRGREAPCCRPYAKRSESSLTALFVQSQDKAATICNGAGEKREKSFSNYNHITDRRMGRAGCSTTDIS</sequence>
<dbReference type="AlphaFoldDB" id="A0A4Z2I447"/>